<evidence type="ECO:0000256" key="1">
    <source>
        <dbReference type="ARBA" id="ARBA00010699"/>
    </source>
</evidence>
<evidence type="ECO:0000256" key="5">
    <source>
        <dbReference type="HAMAP-Rule" id="MF_00182"/>
    </source>
</evidence>
<gene>
    <name evidence="5" type="primary">fmt</name>
    <name evidence="8" type="ORF">IAA62_04110</name>
</gene>
<sequence length="301" mass="32947">MKIVFLGTSYFSIACLKALLNSKHEVLAVVCQPDKPSGRGNKLTAPPIKTFAEENGLKVYQFNKIRVDGVETLKSLKPDALVVAAYGQILSQEILDIALPINVHGSLLPKYRGASPIQTALINGDTETGITIMKMAFEVDSGDIILQEKLKIEPSDNAETLFEKMGVLGGKLLVKALDLIEEGKATFTPQDNSQATFTKMLTKEGAEIDFNDTSENIVNKVRGYYKNPTAYFIHNGEKIKVFSAESRKNLTKLLNGHIISANSKEGLIIKCLNGAVEIVELQAPNGKRMTAKAYLNGKKFE</sequence>
<comment type="caution">
    <text evidence="8">The sequence shown here is derived from an EMBL/GenBank/DDBJ whole genome shotgun (WGS) entry which is preliminary data.</text>
</comment>
<dbReference type="AlphaFoldDB" id="A0A9D1NFM3"/>
<dbReference type="GO" id="GO:0005829">
    <property type="term" value="C:cytosol"/>
    <property type="evidence" value="ECO:0007669"/>
    <property type="project" value="TreeGrafter"/>
</dbReference>
<evidence type="ECO:0000256" key="2">
    <source>
        <dbReference type="ARBA" id="ARBA00012261"/>
    </source>
</evidence>
<reference evidence="8" key="1">
    <citation type="submission" date="2020-10" db="EMBL/GenBank/DDBJ databases">
        <authorList>
            <person name="Gilroy R."/>
        </authorList>
    </citation>
    <scope>NUCLEOTIDE SEQUENCE</scope>
    <source>
        <strain evidence="8">CHK186-9395</strain>
    </source>
</reference>
<dbReference type="SUPFAM" id="SSF50486">
    <property type="entry name" value="FMT C-terminal domain-like"/>
    <property type="match status" value="1"/>
</dbReference>
<organism evidence="8 9">
    <name type="scientific">Candidatus Caccopulliclostridium gallistercoris</name>
    <dbReference type="NCBI Taxonomy" id="2840719"/>
    <lineage>
        <taxon>Bacteria</taxon>
        <taxon>Bacillati</taxon>
        <taxon>Bacillota</taxon>
        <taxon>Clostridia</taxon>
        <taxon>Candidatus Caccopulliclostridium</taxon>
    </lineage>
</organism>
<evidence type="ECO:0000256" key="3">
    <source>
        <dbReference type="ARBA" id="ARBA00022679"/>
    </source>
</evidence>
<dbReference type="EMBL" id="DVOJ01000014">
    <property type="protein sequence ID" value="HIV01717.1"/>
    <property type="molecule type" value="Genomic_DNA"/>
</dbReference>
<dbReference type="Pfam" id="PF02911">
    <property type="entry name" value="Formyl_trans_C"/>
    <property type="match status" value="1"/>
</dbReference>
<dbReference type="Pfam" id="PF00551">
    <property type="entry name" value="Formyl_trans_N"/>
    <property type="match status" value="1"/>
</dbReference>
<dbReference type="Proteomes" id="UP000886861">
    <property type="component" value="Unassembled WGS sequence"/>
</dbReference>
<comment type="catalytic activity">
    <reaction evidence="5">
        <text>L-methionyl-tRNA(fMet) + (6R)-10-formyltetrahydrofolate = N-formyl-L-methionyl-tRNA(fMet) + (6S)-5,6,7,8-tetrahydrofolate + H(+)</text>
        <dbReference type="Rhea" id="RHEA:24380"/>
        <dbReference type="Rhea" id="RHEA-COMP:9952"/>
        <dbReference type="Rhea" id="RHEA-COMP:9953"/>
        <dbReference type="ChEBI" id="CHEBI:15378"/>
        <dbReference type="ChEBI" id="CHEBI:57453"/>
        <dbReference type="ChEBI" id="CHEBI:78530"/>
        <dbReference type="ChEBI" id="CHEBI:78844"/>
        <dbReference type="ChEBI" id="CHEBI:195366"/>
        <dbReference type="EC" id="2.1.2.9"/>
    </reaction>
</comment>
<reference evidence="8" key="2">
    <citation type="journal article" date="2021" name="PeerJ">
        <title>Extensive microbial diversity within the chicken gut microbiome revealed by metagenomics and culture.</title>
        <authorList>
            <person name="Gilroy R."/>
            <person name="Ravi A."/>
            <person name="Getino M."/>
            <person name="Pursley I."/>
            <person name="Horton D.L."/>
            <person name="Alikhan N.F."/>
            <person name="Baker D."/>
            <person name="Gharbi K."/>
            <person name="Hall N."/>
            <person name="Watson M."/>
            <person name="Adriaenssens E.M."/>
            <person name="Foster-Nyarko E."/>
            <person name="Jarju S."/>
            <person name="Secka A."/>
            <person name="Antonio M."/>
            <person name="Oren A."/>
            <person name="Chaudhuri R.R."/>
            <person name="La Ragione R."/>
            <person name="Hildebrand F."/>
            <person name="Pallen M.J."/>
        </authorList>
    </citation>
    <scope>NUCLEOTIDE SEQUENCE</scope>
    <source>
        <strain evidence="8">CHK186-9395</strain>
    </source>
</reference>
<dbReference type="InterPro" id="IPR044135">
    <property type="entry name" value="Met-tRNA-FMT_C"/>
</dbReference>
<dbReference type="EC" id="2.1.2.9" evidence="2 5"/>
<dbReference type="InterPro" id="IPR005793">
    <property type="entry name" value="Formyl_trans_C"/>
</dbReference>
<dbReference type="SUPFAM" id="SSF53328">
    <property type="entry name" value="Formyltransferase"/>
    <property type="match status" value="1"/>
</dbReference>
<proteinExistence type="inferred from homology"/>
<dbReference type="CDD" id="cd08646">
    <property type="entry name" value="FMT_core_Met-tRNA-FMT_N"/>
    <property type="match status" value="1"/>
</dbReference>
<evidence type="ECO:0000256" key="4">
    <source>
        <dbReference type="ARBA" id="ARBA00022917"/>
    </source>
</evidence>
<evidence type="ECO:0000259" key="6">
    <source>
        <dbReference type="Pfam" id="PF00551"/>
    </source>
</evidence>
<dbReference type="InterPro" id="IPR002376">
    <property type="entry name" value="Formyl_transf_N"/>
</dbReference>
<feature type="binding site" evidence="5">
    <location>
        <begin position="106"/>
        <end position="109"/>
    </location>
    <ligand>
        <name>(6S)-5,6,7,8-tetrahydrofolate</name>
        <dbReference type="ChEBI" id="CHEBI:57453"/>
    </ligand>
</feature>
<dbReference type="InterPro" id="IPR011034">
    <property type="entry name" value="Formyl_transferase-like_C_sf"/>
</dbReference>
<feature type="domain" description="Formyl transferase N-terminal" evidence="6">
    <location>
        <begin position="1"/>
        <end position="177"/>
    </location>
</feature>
<keyword evidence="4 5" id="KW-0648">Protein biosynthesis</keyword>
<dbReference type="InterPro" id="IPR005794">
    <property type="entry name" value="Fmt"/>
</dbReference>
<feature type="domain" description="Formyl transferase C-terminal" evidence="7">
    <location>
        <begin position="201"/>
        <end position="298"/>
    </location>
</feature>
<comment type="similarity">
    <text evidence="1 5">Belongs to the Fmt family.</text>
</comment>
<dbReference type="PROSITE" id="PS51257">
    <property type="entry name" value="PROKAR_LIPOPROTEIN"/>
    <property type="match status" value="1"/>
</dbReference>
<dbReference type="NCBIfam" id="TIGR00460">
    <property type="entry name" value="fmt"/>
    <property type="match status" value="1"/>
</dbReference>
<keyword evidence="3 5" id="KW-0808">Transferase</keyword>
<dbReference type="InterPro" id="IPR041711">
    <property type="entry name" value="Met-tRNA-FMT_N"/>
</dbReference>
<dbReference type="CDD" id="cd08704">
    <property type="entry name" value="Met_tRNA_FMT_C"/>
    <property type="match status" value="1"/>
</dbReference>
<name>A0A9D1NFM3_9FIRM</name>
<dbReference type="HAMAP" id="MF_00182">
    <property type="entry name" value="Formyl_trans"/>
    <property type="match status" value="1"/>
</dbReference>
<dbReference type="Gene3D" id="3.40.50.12230">
    <property type="match status" value="1"/>
</dbReference>
<comment type="function">
    <text evidence="5">Attaches a formyl group to the free amino group of methionyl-tRNA(fMet). The formyl group appears to play a dual role in the initiator identity of N-formylmethionyl-tRNA by promoting its recognition by IF2 and preventing the misappropriation of this tRNA by the elongation apparatus.</text>
</comment>
<dbReference type="GO" id="GO:0004479">
    <property type="term" value="F:methionyl-tRNA formyltransferase activity"/>
    <property type="evidence" value="ECO:0007669"/>
    <property type="project" value="UniProtKB-UniRule"/>
</dbReference>
<protein>
    <recommendedName>
        <fullName evidence="2 5">Methionyl-tRNA formyltransferase</fullName>
        <ecNumber evidence="2 5">2.1.2.9</ecNumber>
    </recommendedName>
</protein>
<accession>A0A9D1NFM3</accession>
<evidence type="ECO:0000259" key="7">
    <source>
        <dbReference type="Pfam" id="PF02911"/>
    </source>
</evidence>
<dbReference type="PANTHER" id="PTHR11138:SF5">
    <property type="entry name" value="METHIONYL-TRNA FORMYLTRANSFERASE, MITOCHONDRIAL"/>
    <property type="match status" value="1"/>
</dbReference>
<dbReference type="PANTHER" id="PTHR11138">
    <property type="entry name" value="METHIONYL-TRNA FORMYLTRANSFERASE"/>
    <property type="match status" value="1"/>
</dbReference>
<evidence type="ECO:0000313" key="9">
    <source>
        <dbReference type="Proteomes" id="UP000886861"/>
    </source>
</evidence>
<evidence type="ECO:0000313" key="8">
    <source>
        <dbReference type="EMBL" id="HIV01717.1"/>
    </source>
</evidence>
<dbReference type="InterPro" id="IPR036477">
    <property type="entry name" value="Formyl_transf_N_sf"/>
</dbReference>